<dbReference type="Pfam" id="PF05920">
    <property type="entry name" value="Homeobox_KN"/>
    <property type="match status" value="1"/>
</dbReference>
<evidence type="ECO:0000256" key="3">
    <source>
        <dbReference type="ARBA" id="ARBA00023125"/>
    </source>
</evidence>
<evidence type="ECO:0000259" key="8">
    <source>
        <dbReference type="PROSITE" id="PS50071"/>
    </source>
</evidence>
<sequence>MTQFEKAARYFPQSNPKPSCPKTFPCIPPPTTQFSRPSCLLEAPTCTKTGRKRRGVGARSKLGVHGDSQRGSLEPLRPETAGAKILRSFRSARIRIRFFYQSEQGSHFLPPSRDRQLQDRHRPGVVPGALLLPAWPMRRSPQRPKAFSPESPQYREFQSSSRLHALTCEAAESGQESRGVSRKAGRGRVKSQRLPRTRVCLVPTQIPRAGAEGEAPYAAAAAAAAAAQGYGAFLPYAAELPIFPQLGTQYELKDSPGVQHTAAATAFPHPHPAFYPYGQYQFGDPSRPKNATRESTSTLKAWLNEHRKNPYPTKGEKIMLAIITKMTLTQVSTWFANARRRLKKENKMTWAPRSRTDEEGNAYGSEREEEDEEEDEEDSKRELELEEEELGGEEEDTGGEGLADDDEDEEIDLENLDGAVAGPELAL</sequence>
<dbReference type="SMART" id="SM00389">
    <property type="entry name" value="HOX"/>
    <property type="match status" value="1"/>
</dbReference>
<dbReference type="PROSITE" id="PS00027">
    <property type="entry name" value="HOMEOBOX_1"/>
    <property type="match status" value="1"/>
</dbReference>
<dbReference type="Proteomes" id="UP000515208">
    <property type="component" value="Unplaced"/>
</dbReference>
<comment type="similarity">
    <text evidence="2">Belongs to the TALE/IRO homeobox family.</text>
</comment>
<dbReference type="GeneID" id="105004388"/>
<evidence type="ECO:0000313" key="10">
    <source>
        <dbReference type="RefSeq" id="XP_010860279.1"/>
    </source>
</evidence>
<gene>
    <name evidence="10" type="primary">IRX3</name>
</gene>
<protein>
    <submittedName>
        <fullName evidence="10">Iroquois-class homeodomain protein IRX-3</fullName>
    </submittedName>
</protein>
<feature type="compositionally biased region" description="Acidic residues" evidence="7">
    <location>
        <begin position="384"/>
        <end position="415"/>
    </location>
</feature>
<feature type="region of interest" description="Disordered" evidence="7">
    <location>
        <begin position="50"/>
        <end position="75"/>
    </location>
</feature>
<dbReference type="GO" id="GO:0000981">
    <property type="term" value="F:DNA-binding transcription factor activity, RNA polymerase II-specific"/>
    <property type="evidence" value="ECO:0007669"/>
    <property type="project" value="InterPro"/>
</dbReference>
<dbReference type="GO" id="GO:0048468">
    <property type="term" value="P:cell development"/>
    <property type="evidence" value="ECO:0007669"/>
    <property type="project" value="TreeGrafter"/>
</dbReference>
<dbReference type="PROSITE" id="PS50071">
    <property type="entry name" value="HOMEOBOX_2"/>
    <property type="match status" value="1"/>
</dbReference>
<dbReference type="FunFam" id="1.10.10.60:FF:000003">
    <property type="entry name" value="Iroquois-class homeobox protein IRX"/>
    <property type="match status" value="1"/>
</dbReference>
<dbReference type="GO" id="GO:0005634">
    <property type="term" value="C:nucleus"/>
    <property type="evidence" value="ECO:0007669"/>
    <property type="project" value="UniProtKB-SubCell"/>
</dbReference>
<accession>A0A6P3J6R1</accession>
<keyword evidence="3 6" id="KW-0238">DNA-binding</keyword>
<dbReference type="RefSeq" id="XP_010860279.1">
    <property type="nucleotide sequence ID" value="XM_010861977.1"/>
</dbReference>
<evidence type="ECO:0000256" key="7">
    <source>
        <dbReference type="SAM" id="MobiDB-lite"/>
    </source>
</evidence>
<dbReference type="AlphaFoldDB" id="A0A6P3J6R1"/>
<feature type="compositionally biased region" description="Basic residues" evidence="7">
    <location>
        <begin position="180"/>
        <end position="192"/>
    </location>
</feature>
<proteinExistence type="inferred from homology"/>
<dbReference type="PANTHER" id="PTHR11211">
    <property type="entry name" value="IROQUOIS-CLASS HOMEODOMAIN PROTEIN IRX"/>
    <property type="match status" value="1"/>
</dbReference>
<dbReference type="InterPro" id="IPR008422">
    <property type="entry name" value="KN_HD"/>
</dbReference>
<dbReference type="PANTHER" id="PTHR11211:SF14">
    <property type="entry name" value="IROQUOIS-CLASS HOMEODOMAIN PROTEIN IRX-3"/>
    <property type="match status" value="1"/>
</dbReference>
<keyword evidence="9" id="KW-1185">Reference proteome</keyword>
<dbReference type="OrthoDB" id="5399138at2759"/>
<evidence type="ECO:0000256" key="4">
    <source>
        <dbReference type="ARBA" id="ARBA00023155"/>
    </source>
</evidence>
<feature type="non-terminal residue" evidence="10">
    <location>
        <position position="427"/>
    </location>
</feature>
<dbReference type="InterPro" id="IPR009057">
    <property type="entry name" value="Homeodomain-like_sf"/>
</dbReference>
<evidence type="ECO:0000256" key="5">
    <source>
        <dbReference type="ARBA" id="ARBA00023242"/>
    </source>
</evidence>
<dbReference type="CDD" id="cd00086">
    <property type="entry name" value="homeodomain"/>
    <property type="match status" value="1"/>
</dbReference>
<dbReference type="GO" id="GO:0030182">
    <property type="term" value="P:neuron differentiation"/>
    <property type="evidence" value="ECO:0007669"/>
    <property type="project" value="TreeGrafter"/>
</dbReference>
<dbReference type="KEGG" id="bbis:105004388"/>
<feature type="region of interest" description="Disordered" evidence="7">
    <location>
        <begin position="1"/>
        <end position="22"/>
    </location>
</feature>
<evidence type="ECO:0000313" key="9">
    <source>
        <dbReference type="Proteomes" id="UP000515208"/>
    </source>
</evidence>
<feature type="DNA-binding region" description="Homeobox" evidence="6">
    <location>
        <begin position="294"/>
        <end position="346"/>
    </location>
</feature>
<feature type="domain" description="Homeobox" evidence="8">
    <location>
        <begin position="292"/>
        <end position="345"/>
    </location>
</feature>
<evidence type="ECO:0000256" key="1">
    <source>
        <dbReference type="ARBA" id="ARBA00004123"/>
    </source>
</evidence>
<comment type="subcellular location">
    <subcellularLocation>
        <location evidence="1 6">Nucleus</location>
    </subcellularLocation>
</comment>
<feature type="region of interest" description="Disordered" evidence="7">
    <location>
        <begin position="347"/>
        <end position="427"/>
    </location>
</feature>
<dbReference type="GO" id="GO:0000978">
    <property type="term" value="F:RNA polymerase II cis-regulatory region sequence-specific DNA binding"/>
    <property type="evidence" value="ECO:0007669"/>
    <property type="project" value="TreeGrafter"/>
</dbReference>
<dbReference type="SUPFAM" id="SSF46689">
    <property type="entry name" value="Homeodomain-like"/>
    <property type="match status" value="1"/>
</dbReference>
<dbReference type="InterPro" id="IPR001356">
    <property type="entry name" value="HD"/>
</dbReference>
<dbReference type="InterPro" id="IPR017970">
    <property type="entry name" value="Homeobox_CS"/>
</dbReference>
<feature type="compositionally biased region" description="Acidic residues" evidence="7">
    <location>
        <begin position="367"/>
        <end position="377"/>
    </location>
</feature>
<feature type="region of interest" description="Disordered" evidence="7">
    <location>
        <begin position="170"/>
        <end position="192"/>
    </location>
</feature>
<name>A0A6P3J6R1_BISBB</name>
<dbReference type="CTD" id="79191"/>
<reference evidence="10" key="1">
    <citation type="submission" date="2025-08" db="UniProtKB">
        <authorList>
            <consortium name="RefSeq"/>
        </authorList>
    </citation>
    <scope>IDENTIFICATION</scope>
    <source>
        <tissue evidence="10">Blood</tissue>
    </source>
</reference>
<keyword evidence="5 6" id="KW-0539">Nucleus</keyword>
<dbReference type="Gene3D" id="1.10.10.60">
    <property type="entry name" value="Homeodomain-like"/>
    <property type="match status" value="1"/>
</dbReference>
<organism evidence="9 10">
    <name type="scientific">Bison bison bison</name>
    <name type="common">North American plains bison</name>
    <dbReference type="NCBI Taxonomy" id="43346"/>
    <lineage>
        <taxon>Eukaryota</taxon>
        <taxon>Metazoa</taxon>
        <taxon>Chordata</taxon>
        <taxon>Craniata</taxon>
        <taxon>Vertebrata</taxon>
        <taxon>Euteleostomi</taxon>
        <taxon>Mammalia</taxon>
        <taxon>Eutheria</taxon>
        <taxon>Laurasiatheria</taxon>
        <taxon>Artiodactyla</taxon>
        <taxon>Ruminantia</taxon>
        <taxon>Pecora</taxon>
        <taxon>Bovidae</taxon>
        <taxon>Bovinae</taxon>
        <taxon>Bison</taxon>
    </lineage>
</organism>
<keyword evidence="4 6" id="KW-0371">Homeobox</keyword>
<evidence type="ECO:0000256" key="6">
    <source>
        <dbReference type="PROSITE-ProRule" id="PRU00108"/>
    </source>
</evidence>
<evidence type="ECO:0000256" key="2">
    <source>
        <dbReference type="ARBA" id="ARBA00008446"/>
    </source>
</evidence>